<comment type="caution">
    <text evidence="2">The sequence shown here is derived from an EMBL/GenBank/DDBJ whole genome shotgun (WGS) entry which is preliminary data.</text>
</comment>
<dbReference type="RefSeq" id="WP_167141916.1">
    <property type="nucleotide sequence ID" value="NZ_VWXD01000009.1"/>
</dbReference>
<evidence type="ECO:0000313" key="3">
    <source>
        <dbReference type="Proteomes" id="UP000780690"/>
    </source>
</evidence>
<protein>
    <submittedName>
        <fullName evidence="2">Uncharacterized protein</fullName>
    </submittedName>
</protein>
<reference evidence="2 3" key="1">
    <citation type="journal article" date="2019" name="bioRxiv">
        <title>Bacteria contribute to plant secondary compound degradation in a generalist herbivore system.</title>
        <authorList>
            <person name="Francoeur C.B."/>
            <person name="Khadempour L."/>
            <person name="Moreira-Soto R.D."/>
            <person name="Gotting K."/>
            <person name="Book A.J."/>
            <person name="Pinto-Tomas A.A."/>
            <person name="Keefover-Ring K."/>
            <person name="Currie C.R."/>
        </authorList>
    </citation>
    <scope>NUCLEOTIDE SEQUENCE [LARGE SCALE GENOMIC DNA]</scope>
    <source>
        <strain evidence="2 3">Acro-805</strain>
    </source>
</reference>
<keyword evidence="1" id="KW-0472">Membrane</keyword>
<proteinExistence type="predicted"/>
<keyword evidence="1" id="KW-0812">Transmembrane</keyword>
<keyword evidence="1" id="KW-1133">Transmembrane helix</keyword>
<accession>A0ABX0R098</accession>
<evidence type="ECO:0000256" key="1">
    <source>
        <dbReference type="SAM" id="Phobius"/>
    </source>
</evidence>
<evidence type="ECO:0000313" key="2">
    <source>
        <dbReference type="EMBL" id="NIF02658.1"/>
    </source>
</evidence>
<sequence length="143" mass="16059">MREVRDEVIGAVTSMAESTAQESARLLAGHFSEADRAAKKAADRYERAWRSLGWRSWIWFLVAQGMMCLVASVLIVTLVPSLDEIHALRTVLEQLQEEAEGYPLQWGNCKVNGKVTRCFRTDNKAGIITPEDGSTWLVPLRKP</sequence>
<keyword evidence="3" id="KW-1185">Reference proteome</keyword>
<dbReference type="EMBL" id="VWXD01000009">
    <property type="protein sequence ID" value="NIF02658.1"/>
    <property type="molecule type" value="Genomic_DNA"/>
</dbReference>
<dbReference type="Proteomes" id="UP000780690">
    <property type="component" value="Unassembled WGS sequence"/>
</dbReference>
<feature type="transmembrane region" description="Helical" evidence="1">
    <location>
        <begin position="57"/>
        <end position="79"/>
    </location>
</feature>
<gene>
    <name evidence="2" type="ORF">F3J38_21850</name>
</gene>
<name>A0ABX0R098_9GAMM</name>
<organism evidence="2 3">
    <name type="scientific">Candidatus Pantoea formicae</name>
    <dbReference type="NCBI Taxonomy" id="2608355"/>
    <lineage>
        <taxon>Bacteria</taxon>
        <taxon>Pseudomonadati</taxon>
        <taxon>Pseudomonadota</taxon>
        <taxon>Gammaproteobacteria</taxon>
        <taxon>Enterobacterales</taxon>
        <taxon>Erwiniaceae</taxon>
        <taxon>Pantoea</taxon>
    </lineage>
</organism>